<dbReference type="RefSeq" id="WP_246906275.1">
    <property type="nucleotide sequence ID" value="NZ_JALJRB010000008.1"/>
</dbReference>
<dbReference type="Pfam" id="PF01048">
    <property type="entry name" value="PNP_UDP_1"/>
    <property type="match status" value="1"/>
</dbReference>
<evidence type="ECO:0000313" key="3">
    <source>
        <dbReference type="Proteomes" id="UP001165427"/>
    </source>
</evidence>
<evidence type="ECO:0000259" key="1">
    <source>
        <dbReference type="Pfam" id="PF01048"/>
    </source>
</evidence>
<dbReference type="GO" id="GO:0019284">
    <property type="term" value="P:L-methionine salvage from S-adenosylmethionine"/>
    <property type="evidence" value="ECO:0007669"/>
    <property type="project" value="TreeGrafter"/>
</dbReference>
<dbReference type="InterPro" id="IPR000845">
    <property type="entry name" value="Nucleoside_phosphorylase_d"/>
</dbReference>
<comment type="caution">
    <text evidence="2">The sequence shown here is derived from an EMBL/GenBank/DDBJ whole genome shotgun (WGS) entry which is preliminary data.</text>
</comment>
<dbReference type="InterPro" id="IPR035994">
    <property type="entry name" value="Nucleoside_phosphorylase_sf"/>
</dbReference>
<dbReference type="PANTHER" id="PTHR46832:SF2">
    <property type="entry name" value="FUTALOSINE HYDROLASE"/>
    <property type="match status" value="1"/>
</dbReference>
<protein>
    <recommendedName>
        <fullName evidence="1">Nucleoside phosphorylase domain-containing protein</fullName>
    </recommendedName>
</protein>
<dbReference type="PANTHER" id="PTHR46832">
    <property type="entry name" value="5'-METHYLTHIOADENOSINE/S-ADENOSYLHOMOCYSTEINE NUCLEOSIDASE"/>
    <property type="match status" value="1"/>
</dbReference>
<gene>
    <name evidence="2" type="ORF">MRX98_09460</name>
</gene>
<dbReference type="SUPFAM" id="SSF53167">
    <property type="entry name" value="Purine and uridine phosphorylases"/>
    <property type="match status" value="1"/>
</dbReference>
<dbReference type="GO" id="GO:0005829">
    <property type="term" value="C:cytosol"/>
    <property type="evidence" value="ECO:0007669"/>
    <property type="project" value="TreeGrafter"/>
</dbReference>
<dbReference type="GO" id="GO:0008930">
    <property type="term" value="F:methylthioadenosine nucleosidase activity"/>
    <property type="evidence" value="ECO:0007669"/>
    <property type="project" value="TreeGrafter"/>
</dbReference>
<sequence>MIALIFATRKEARPFLALSRADRCAETPFEHYRSPLMPRLQIVISRIGKVAAAAACQEMIATHKAKRIVNAGTCGLLVDDSGWAVGQLVRITTAREGDHDVLGKRPPPAACDTHPGQALPTARLVTCDRPVFDLQRRNACSRLGEVVDMEGAAIARVAALNQVPCTLIKGVSDAAGPMERKTLLANLEQVSVVLGKWLWENLLKMAP</sequence>
<dbReference type="AlphaFoldDB" id="A0AA41R304"/>
<feature type="domain" description="Nucleoside phosphorylase" evidence="1">
    <location>
        <begin position="2"/>
        <end position="182"/>
    </location>
</feature>
<proteinExistence type="predicted"/>
<organism evidence="2 3">
    <name type="scientific">Desulfatitalea alkaliphila</name>
    <dbReference type="NCBI Taxonomy" id="2929485"/>
    <lineage>
        <taxon>Bacteria</taxon>
        <taxon>Pseudomonadati</taxon>
        <taxon>Thermodesulfobacteriota</taxon>
        <taxon>Desulfobacteria</taxon>
        <taxon>Desulfobacterales</taxon>
        <taxon>Desulfosarcinaceae</taxon>
        <taxon>Desulfatitalea</taxon>
    </lineage>
</organism>
<dbReference type="GO" id="GO:0008782">
    <property type="term" value="F:adenosylhomocysteine nucleosidase activity"/>
    <property type="evidence" value="ECO:0007669"/>
    <property type="project" value="TreeGrafter"/>
</dbReference>
<keyword evidence="3" id="KW-1185">Reference proteome</keyword>
<dbReference type="GO" id="GO:0009116">
    <property type="term" value="P:nucleoside metabolic process"/>
    <property type="evidence" value="ECO:0007669"/>
    <property type="project" value="InterPro"/>
</dbReference>
<dbReference type="Gene3D" id="3.40.50.1580">
    <property type="entry name" value="Nucleoside phosphorylase domain"/>
    <property type="match status" value="1"/>
</dbReference>
<dbReference type="EMBL" id="JALJRB010000008">
    <property type="protein sequence ID" value="MCJ8500796.1"/>
    <property type="molecule type" value="Genomic_DNA"/>
</dbReference>
<dbReference type="Proteomes" id="UP001165427">
    <property type="component" value="Unassembled WGS sequence"/>
</dbReference>
<evidence type="ECO:0000313" key="2">
    <source>
        <dbReference type="EMBL" id="MCJ8500796.1"/>
    </source>
</evidence>
<accession>A0AA41R304</accession>
<reference evidence="2" key="1">
    <citation type="submission" date="2022-04" db="EMBL/GenBank/DDBJ databases">
        <title>Desulfatitalea alkaliphila sp. nov., a novel anaerobic sulfate-reducing bacterium isolated from terrestrial mud volcano, Taman Peninsula, Russia.</title>
        <authorList>
            <person name="Khomyakova M.A."/>
            <person name="Merkel A.Y."/>
            <person name="Slobodkin A.I."/>
        </authorList>
    </citation>
    <scope>NUCLEOTIDE SEQUENCE</scope>
    <source>
        <strain evidence="2">M08but</strain>
    </source>
</reference>
<name>A0AA41R304_9BACT</name>